<evidence type="ECO:0000313" key="1">
    <source>
        <dbReference type="EMBL" id="JAD16697.1"/>
    </source>
</evidence>
<reference evidence="1" key="1">
    <citation type="submission" date="2014-09" db="EMBL/GenBank/DDBJ databases">
        <authorList>
            <person name="Magalhaes I.L.F."/>
            <person name="Oliveira U."/>
            <person name="Santos F.R."/>
            <person name="Vidigal T.H.D.A."/>
            <person name="Brescovit A.D."/>
            <person name="Santos A.J."/>
        </authorList>
    </citation>
    <scope>NUCLEOTIDE SEQUENCE</scope>
    <source>
        <tissue evidence="1">Shoot tissue taken approximately 20 cm above the soil surface</tissue>
    </source>
</reference>
<accession>A0A0A8XYC8</accession>
<sequence length="38" mass="4432">MLPLHCCWITLARSYLLNPPFLRDVQCLFFTYDLGTAV</sequence>
<dbReference type="AlphaFoldDB" id="A0A0A8XYC8"/>
<proteinExistence type="predicted"/>
<protein>
    <submittedName>
        <fullName evidence="1">Uncharacterized protein</fullName>
    </submittedName>
</protein>
<name>A0A0A8XYC8_ARUDO</name>
<reference evidence="1" key="2">
    <citation type="journal article" date="2015" name="Data Brief">
        <title>Shoot transcriptome of the giant reed, Arundo donax.</title>
        <authorList>
            <person name="Barrero R.A."/>
            <person name="Guerrero F.D."/>
            <person name="Moolhuijzen P."/>
            <person name="Goolsby J.A."/>
            <person name="Tidwell J."/>
            <person name="Bellgard S.E."/>
            <person name="Bellgard M.I."/>
        </authorList>
    </citation>
    <scope>NUCLEOTIDE SEQUENCE</scope>
    <source>
        <tissue evidence="1">Shoot tissue taken approximately 20 cm above the soil surface</tissue>
    </source>
</reference>
<dbReference type="EMBL" id="GBRH01281198">
    <property type="protein sequence ID" value="JAD16697.1"/>
    <property type="molecule type" value="Transcribed_RNA"/>
</dbReference>
<organism evidence="1">
    <name type="scientific">Arundo donax</name>
    <name type="common">Giant reed</name>
    <name type="synonym">Donax arundinaceus</name>
    <dbReference type="NCBI Taxonomy" id="35708"/>
    <lineage>
        <taxon>Eukaryota</taxon>
        <taxon>Viridiplantae</taxon>
        <taxon>Streptophyta</taxon>
        <taxon>Embryophyta</taxon>
        <taxon>Tracheophyta</taxon>
        <taxon>Spermatophyta</taxon>
        <taxon>Magnoliopsida</taxon>
        <taxon>Liliopsida</taxon>
        <taxon>Poales</taxon>
        <taxon>Poaceae</taxon>
        <taxon>PACMAD clade</taxon>
        <taxon>Arundinoideae</taxon>
        <taxon>Arundineae</taxon>
        <taxon>Arundo</taxon>
    </lineage>
</organism>